<keyword evidence="1" id="KW-1133">Transmembrane helix</keyword>
<proteinExistence type="predicted"/>
<keyword evidence="3" id="KW-1185">Reference proteome</keyword>
<dbReference type="Proteomes" id="UP001205311">
    <property type="component" value="Unassembled WGS sequence"/>
</dbReference>
<gene>
    <name evidence="2" type="ORF">LX15_000084</name>
</gene>
<evidence type="ECO:0000313" key="3">
    <source>
        <dbReference type="Proteomes" id="UP001205311"/>
    </source>
</evidence>
<dbReference type="RefSeq" id="WP_253667404.1">
    <property type="nucleotide sequence ID" value="NZ_JAMTCP010000001.1"/>
</dbReference>
<evidence type="ECO:0000313" key="2">
    <source>
        <dbReference type="EMBL" id="MCP2256401.1"/>
    </source>
</evidence>
<organism evidence="2 3">
    <name type="scientific">Streptoalloteichus tenebrarius (strain ATCC 17920 / DSM 40477 / JCM 4838 / CBS 697.72 / NBRC 16177 / NCIMB 11028 / NRRL B-12390 / A12253. 1 / ISP 5477)</name>
    <name type="common">Streptomyces tenebrarius</name>
    <dbReference type="NCBI Taxonomy" id="1933"/>
    <lineage>
        <taxon>Bacteria</taxon>
        <taxon>Bacillati</taxon>
        <taxon>Actinomycetota</taxon>
        <taxon>Actinomycetes</taxon>
        <taxon>Pseudonocardiales</taxon>
        <taxon>Pseudonocardiaceae</taxon>
        <taxon>Streptoalloteichus</taxon>
    </lineage>
</organism>
<sequence>MISTRRVSWIGSFLVWGFTLLPLFFGSRRAAARLVFLVTIDREVGQRPDGPSPDGLNGALLYLLTVSFLAARTLVPRRDDHQQRGGRV</sequence>
<dbReference type="EMBL" id="JAMTCP010000001">
    <property type="protein sequence ID" value="MCP2256401.1"/>
    <property type="molecule type" value="Genomic_DNA"/>
</dbReference>
<name>A0ABT1HLL0_STRSD</name>
<accession>A0ABT1HLL0</accession>
<feature type="transmembrane region" description="Helical" evidence="1">
    <location>
        <begin position="56"/>
        <end position="75"/>
    </location>
</feature>
<protein>
    <submittedName>
        <fullName evidence="2">Uncharacterized protein</fullName>
    </submittedName>
</protein>
<evidence type="ECO:0000256" key="1">
    <source>
        <dbReference type="SAM" id="Phobius"/>
    </source>
</evidence>
<keyword evidence="1" id="KW-0812">Transmembrane</keyword>
<comment type="caution">
    <text evidence="2">The sequence shown here is derived from an EMBL/GenBank/DDBJ whole genome shotgun (WGS) entry which is preliminary data.</text>
</comment>
<reference evidence="2 3" key="1">
    <citation type="submission" date="2022-06" db="EMBL/GenBank/DDBJ databases">
        <title>Genomic Encyclopedia of Archaeal and Bacterial Type Strains, Phase II (KMG-II): from individual species to whole genera.</title>
        <authorList>
            <person name="Goeker M."/>
        </authorList>
    </citation>
    <scope>NUCLEOTIDE SEQUENCE [LARGE SCALE GENOMIC DNA]</scope>
    <source>
        <strain evidence="2 3">DSM 40477</strain>
    </source>
</reference>
<keyword evidence="1" id="KW-0472">Membrane</keyword>